<keyword evidence="2 5" id="KW-0813">Transport</keyword>
<evidence type="ECO:0000256" key="1">
    <source>
        <dbReference type="ARBA" id="ARBA00010394"/>
    </source>
</evidence>
<dbReference type="PIRSF" id="PIRSF005673">
    <property type="entry name" value="Importin_alpha"/>
    <property type="match status" value="1"/>
</dbReference>
<proteinExistence type="inferred from homology"/>
<name>A0A210PVP2_MIZYE</name>
<feature type="repeat" description="ARM" evidence="6">
    <location>
        <begin position="110"/>
        <end position="153"/>
    </location>
</feature>
<comment type="caution">
    <text evidence="9">The sequence shown here is derived from an EMBL/GenBank/DDBJ whole genome shotgun (WGS) entry which is preliminary data.</text>
</comment>
<evidence type="ECO:0000313" key="10">
    <source>
        <dbReference type="Proteomes" id="UP000242188"/>
    </source>
</evidence>
<dbReference type="FunFam" id="1.25.10.10:FF:000009">
    <property type="entry name" value="Importin subunit alpha"/>
    <property type="match status" value="1"/>
</dbReference>
<dbReference type="GO" id="GO:0006606">
    <property type="term" value="P:protein import into nucleus"/>
    <property type="evidence" value="ECO:0007669"/>
    <property type="project" value="InterPro"/>
</dbReference>
<dbReference type="PROSITE" id="PS50176">
    <property type="entry name" value="ARM_REPEAT"/>
    <property type="match status" value="2"/>
</dbReference>
<accession>A0A210PVP2</accession>
<dbReference type="InterPro" id="IPR036975">
    <property type="entry name" value="Importin-a_IBB_sf"/>
</dbReference>
<keyword evidence="3" id="KW-0677">Repeat</keyword>
<dbReference type="Gene3D" id="1.20.5.690">
    <property type="entry name" value="Importin-alpha, importin-beta-binding domain"/>
    <property type="match status" value="1"/>
</dbReference>
<dbReference type="Pfam" id="PF16186">
    <property type="entry name" value="Arm_3"/>
    <property type="match status" value="1"/>
</dbReference>
<evidence type="ECO:0000256" key="7">
    <source>
        <dbReference type="SAM" id="MobiDB-lite"/>
    </source>
</evidence>
<dbReference type="Proteomes" id="UP000242188">
    <property type="component" value="Unassembled WGS sequence"/>
</dbReference>
<evidence type="ECO:0000259" key="8">
    <source>
        <dbReference type="PROSITE" id="PS51214"/>
    </source>
</evidence>
<feature type="region of interest" description="Disordered" evidence="7">
    <location>
        <begin position="1"/>
        <end position="66"/>
    </location>
</feature>
<feature type="compositionally biased region" description="Basic and acidic residues" evidence="7">
    <location>
        <begin position="17"/>
        <end position="44"/>
    </location>
</feature>
<feature type="compositionally biased region" description="Polar residues" evidence="7">
    <location>
        <begin position="493"/>
        <end position="509"/>
    </location>
</feature>
<sequence length="515" mass="56946">MTTEIGVKGRTHLFKNKGKDAEEMRRRRTEVTVELRKNKRDHYVLKRRNVPAQDSTDSEDTEKPTHDSLQAIVANASSPEPTVQLTAVQAARKLLSSDRNPPIDDLISSGILPTLVDCLVKDDNPSLQFEAAWALTNIASGSSEQTQAVVNAGAVPYFLRLLESPHQNVCEQAVWALGNIIGDGPRCRDYVIQLGAVKPLLSFINPNIPLPFLRNVAWVIVNLCRNKEPPPPLDTIQEILPALTQLIHHTDINILVDTVWALSYLTDGGNEQIQMVIDSEVVPFLVPLLSHPDVKVQTAALRAVGNIVTGTDDETQVVLNCDALSHFPALLTHPKEKINKESVWFLSNITAGNQQQVQAVIDAGLIPLIIHHLVRGDFQTKKEAAWAISNLTISGRKEQVSYVVEQGVIPPFCDLLSVKDTQVVQVVLDGINNILKMAADEVESICQVVEECGGLDKIENLQNHENSDIYRLAYEIIDNYFSDETEEDPSVLPESTTQGFQFDPNSTVPSDGFKF</sequence>
<dbReference type="InterPro" id="IPR002652">
    <property type="entry name" value="Importin-a_IBB"/>
</dbReference>
<dbReference type="Gene3D" id="1.25.10.10">
    <property type="entry name" value="Leucine-rich Repeat Variant"/>
    <property type="match status" value="1"/>
</dbReference>
<feature type="repeat" description="ARM" evidence="6">
    <location>
        <begin position="153"/>
        <end position="180"/>
    </location>
</feature>
<keyword evidence="4 5" id="KW-0653">Protein transport</keyword>
<dbReference type="GO" id="GO:0005634">
    <property type="term" value="C:nucleus"/>
    <property type="evidence" value="ECO:0007669"/>
    <property type="project" value="UniProtKB-ARBA"/>
</dbReference>
<protein>
    <recommendedName>
        <fullName evidence="5">Importin subunit alpha</fullName>
    </recommendedName>
</protein>
<feature type="region of interest" description="Disordered" evidence="7">
    <location>
        <begin position="485"/>
        <end position="515"/>
    </location>
</feature>
<dbReference type="InterPro" id="IPR032413">
    <property type="entry name" value="Arm_3"/>
</dbReference>
<dbReference type="InterPro" id="IPR016024">
    <property type="entry name" value="ARM-type_fold"/>
</dbReference>
<evidence type="ECO:0000256" key="4">
    <source>
        <dbReference type="ARBA" id="ARBA00022927"/>
    </source>
</evidence>
<evidence type="ECO:0000256" key="3">
    <source>
        <dbReference type="ARBA" id="ARBA00022737"/>
    </source>
</evidence>
<dbReference type="EMBL" id="NEDP02005460">
    <property type="protein sequence ID" value="OWF40563.1"/>
    <property type="molecule type" value="Genomic_DNA"/>
</dbReference>
<evidence type="ECO:0000256" key="6">
    <source>
        <dbReference type="PROSITE-ProRule" id="PRU00259"/>
    </source>
</evidence>
<feature type="domain" description="IBB" evidence="8">
    <location>
        <begin position="1"/>
        <end position="57"/>
    </location>
</feature>
<dbReference type="InterPro" id="IPR011989">
    <property type="entry name" value="ARM-like"/>
</dbReference>
<dbReference type="Pfam" id="PF01749">
    <property type="entry name" value="IBB"/>
    <property type="match status" value="1"/>
</dbReference>
<evidence type="ECO:0000256" key="5">
    <source>
        <dbReference type="PIRNR" id="PIRNR005673"/>
    </source>
</evidence>
<keyword evidence="10" id="KW-1185">Reference proteome</keyword>
<dbReference type="InterPro" id="IPR024931">
    <property type="entry name" value="Importin_alpha"/>
</dbReference>
<evidence type="ECO:0000313" key="9">
    <source>
        <dbReference type="EMBL" id="OWF40563.1"/>
    </source>
</evidence>
<dbReference type="InterPro" id="IPR000225">
    <property type="entry name" value="Armadillo"/>
</dbReference>
<gene>
    <name evidence="9" type="ORF">KP79_PYT19997</name>
</gene>
<dbReference type="AlphaFoldDB" id="A0A210PVP2"/>
<dbReference type="SMART" id="SM00185">
    <property type="entry name" value="ARM"/>
    <property type="match status" value="8"/>
</dbReference>
<dbReference type="PROSITE" id="PS51214">
    <property type="entry name" value="IBB"/>
    <property type="match status" value="1"/>
</dbReference>
<dbReference type="GO" id="GO:0061608">
    <property type="term" value="F:nuclear import signal receptor activity"/>
    <property type="evidence" value="ECO:0007669"/>
    <property type="project" value="InterPro"/>
</dbReference>
<dbReference type="OrthoDB" id="29145at2759"/>
<dbReference type="GO" id="GO:0005737">
    <property type="term" value="C:cytoplasm"/>
    <property type="evidence" value="ECO:0007669"/>
    <property type="project" value="InterPro"/>
</dbReference>
<reference evidence="9 10" key="1">
    <citation type="journal article" date="2017" name="Nat. Ecol. Evol.">
        <title>Scallop genome provides insights into evolution of bilaterian karyotype and development.</title>
        <authorList>
            <person name="Wang S."/>
            <person name="Zhang J."/>
            <person name="Jiao W."/>
            <person name="Li J."/>
            <person name="Xun X."/>
            <person name="Sun Y."/>
            <person name="Guo X."/>
            <person name="Huan P."/>
            <person name="Dong B."/>
            <person name="Zhang L."/>
            <person name="Hu X."/>
            <person name="Sun X."/>
            <person name="Wang J."/>
            <person name="Zhao C."/>
            <person name="Wang Y."/>
            <person name="Wang D."/>
            <person name="Huang X."/>
            <person name="Wang R."/>
            <person name="Lv J."/>
            <person name="Li Y."/>
            <person name="Zhang Z."/>
            <person name="Liu B."/>
            <person name="Lu W."/>
            <person name="Hui Y."/>
            <person name="Liang J."/>
            <person name="Zhou Z."/>
            <person name="Hou R."/>
            <person name="Li X."/>
            <person name="Liu Y."/>
            <person name="Li H."/>
            <person name="Ning X."/>
            <person name="Lin Y."/>
            <person name="Zhao L."/>
            <person name="Xing Q."/>
            <person name="Dou J."/>
            <person name="Li Y."/>
            <person name="Mao J."/>
            <person name="Guo H."/>
            <person name="Dou H."/>
            <person name="Li T."/>
            <person name="Mu C."/>
            <person name="Jiang W."/>
            <person name="Fu Q."/>
            <person name="Fu X."/>
            <person name="Miao Y."/>
            <person name="Liu J."/>
            <person name="Yu Q."/>
            <person name="Li R."/>
            <person name="Liao H."/>
            <person name="Li X."/>
            <person name="Kong Y."/>
            <person name="Jiang Z."/>
            <person name="Chourrout D."/>
            <person name="Li R."/>
            <person name="Bao Z."/>
        </authorList>
    </citation>
    <scope>NUCLEOTIDE SEQUENCE [LARGE SCALE GENOMIC DNA]</scope>
    <source>
        <strain evidence="9 10">PY_sf001</strain>
    </source>
</reference>
<dbReference type="STRING" id="6573.A0A210PVP2"/>
<dbReference type="SUPFAM" id="SSF48371">
    <property type="entry name" value="ARM repeat"/>
    <property type="match status" value="1"/>
</dbReference>
<organism evidence="9 10">
    <name type="scientific">Mizuhopecten yessoensis</name>
    <name type="common">Japanese scallop</name>
    <name type="synonym">Patinopecten yessoensis</name>
    <dbReference type="NCBI Taxonomy" id="6573"/>
    <lineage>
        <taxon>Eukaryota</taxon>
        <taxon>Metazoa</taxon>
        <taxon>Spiralia</taxon>
        <taxon>Lophotrochozoa</taxon>
        <taxon>Mollusca</taxon>
        <taxon>Bivalvia</taxon>
        <taxon>Autobranchia</taxon>
        <taxon>Pteriomorphia</taxon>
        <taxon>Pectinida</taxon>
        <taxon>Pectinoidea</taxon>
        <taxon>Pectinidae</taxon>
        <taxon>Mizuhopecten</taxon>
    </lineage>
</organism>
<dbReference type="PANTHER" id="PTHR23316">
    <property type="entry name" value="IMPORTIN ALPHA"/>
    <property type="match status" value="1"/>
</dbReference>
<evidence type="ECO:0000256" key="2">
    <source>
        <dbReference type="ARBA" id="ARBA00022448"/>
    </source>
</evidence>
<comment type="similarity">
    <text evidence="1 5">Belongs to the importin alpha family.</text>
</comment>
<dbReference type="Pfam" id="PF00514">
    <property type="entry name" value="Arm"/>
    <property type="match status" value="8"/>
</dbReference>